<dbReference type="VEuPathDB" id="FungiDB:MYCFIDRAFT_210562"/>
<dbReference type="PANTHER" id="PTHR31094:SF2">
    <property type="entry name" value="RIKEN CDNA 2310061I04 GENE"/>
    <property type="match status" value="1"/>
</dbReference>
<sequence>MTPSRLMRPRPPLCFLPNRTSITTASTRTIFVAAASSSRPCRDPHSCLRNCNCLAQRSFAQVNDTEQWNRDIWFTSSAPRYVPPGLDGNGDHSPPDERTLQLGKTVRTLHERLPTLLKEPLPSDILSPNISLHLFPSTHPHLPRVSGRIAYVAALWTAPVAWGRMPLFGNVKLVILSERMVRNGGSSVEHQNRDEKLIVKWKTCGKKTTQRDGTGGIYRGMGLAAARDPVDKIKDFISGTRNDGSKHKSEEDAEEFCGVFIFEFDEQGRIQKHTIEHTDEGGHCDKMTRVVSVTDWLLGQFNGKRKDEPALALCEERPNCGSIRLVDRRTRF</sequence>
<dbReference type="KEGG" id="pfj:MYCFIDRAFT_210562"/>
<evidence type="ECO:0000313" key="1">
    <source>
        <dbReference type="EMBL" id="EME86633.1"/>
    </source>
</evidence>
<dbReference type="OrthoDB" id="5329385at2759"/>
<dbReference type="Proteomes" id="UP000016932">
    <property type="component" value="Unassembled WGS sequence"/>
</dbReference>
<dbReference type="EMBL" id="KB446556">
    <property type="protein sequence ID" value="EME86633.1"/>
    <property type="molecule type" value="Genomic_DNA"/>
</dbReference>
<dbReference type="GeneID" id="19337122"/>
<dbReference type="eggNOG" id="ENOG502S29P">
    <property type="taxonomic scope" value="Eukaryota"/>
</dbReference>
<dbReference type="RefSeq" id="XP_007923844.1">
    <property type="nucleotide sequence ID" value="XM_007925653.1"/>
</dbReference>
<dbReference type="Pfam" id="PF17119">
    <property type="entry name" value="MMU163"/>
    <property type="match status" value="1"/>
</dbReference>
<dbReference type="InterPro" id="IPR018790">
    <property type="entry name" value="DUF2358"/>
</dbReference>
<name>M3BBP4_PSEFD</name>
<organism evidence="1 2">
    <name type="scientific">Pseudocercospora fijiensis (strain CIRAD86)</name>
    <name type="common">Black leaf streak disease fungus</name>
    <name type="synonym">Mycosphaerella fijiensis</name>
    <dbReference type="NCBI Taxonomy" id="383855"/>
    <lineage>
        <taxon>Eukaryota</taxon>
        <taxon>Fungi</taxon>
        <taxon>Dikarya</taxon>
        <taxon>Ascomycota</taxon>
        <taxon>Pezizomycotina</taxon>
        <taxon>Dothideomycetes</taxon>
        <taxon>Dothideomycetidae</taxon>
        <taxon>Mycosphaerellales</taxon>
        <taxon>Mycosphaerellaceae</taxon>
        <taxon>Pseudocercospora</taxon>
    </lineage>
</organism>
<reference evidence="1 2" key="1">
    <citation type="journal article" date="2012" name="PLoS Pathog.">
        <title>Diverse lifestyles and strategies of plant pathogenesis encoded in the genomes of eighteen Dothideomycetes fungi.</title>
        <authorList>
            <person name="Ohm R.A."/>
            <person name="Feau N."/>
            <person name="Henrissat B."/>
            <person name="Schoch C.L."/>
            <person name="Horwitz B.A."/>
            <person name="Barry K.W."/>
            <person name="Condon B.J."/>
            <person name="Copeland A.C."/>
            <person name="Dhillon B."/>
            <person name="Glaser F."/>
            <person name="Hesse C.N."/>
            <person name="Kosti I."/>
            <person name="LaButti K."/>
            <person name="Lindquist E.A."/>
            <person name="Lucas S."/>
            <person name="Salamov A.A."/>
            <person name="Bradshaw R.E."/>
            <person name="Ciuffetti L."/>
            <person name="Hamelin R.C."/>
            <person name="Kema G.H.J."/>
            <person name="Lawrence C."/>
            <person name="Scott J.A."/>
            <person name="Spatafora J.W."/>
            <person name="Turgeon B.G."/>
            <person name="de Wit P.J.G.M."/>
            <person name="Zhong S."/>
            <person name="Goodwin S.B."/>
            <person name="Grigoriev I.V."/>
        </authorList>
    </citation>
    <scope>NUCLEOTIDE SEQUENCE [LARGE SCALE GENOMIC DNA]</scope>
    <source>
        <strain evidence="1 2">CIRAD86</strain>
    </source>
</reference>
<dbReference type="AlphaFoldDB" id="M3BBP4"/>
<dbReference type="InterPro" id="IPR031342">
    <property type="entry name" value="Mug163-like"/>
</dbReference>
<gene>
    <name evidence="1" type="ORF">MYCFIDRAFT_210562</name>
</gene>
<protein>
    <submittedName>
        <fullName evidence="1">Uncharacterized protein</fullName>
    </submittedName>
</protein>
<keyword evidence="2" id="KW-1185">Reference proteome</keyword>
<dbReference type="HOGENOM" id="CLU_053544_1_0_1"/>
<dbReference type="PANTHER" id="PTHR31094">
    <property type="entry name" value="RIKEN CDNA 2310061I04 GENE"/>
    <property type="match status" value="1"/>
</dbReference>
<evidence type="ECO:0000313" key="2">
    <source>
        <dbReference type="Proteomes" id="UP000016932"/>
    </source>
</evidence>
<proteinExistence type="predicted"/>
<accession>M3BBP4</accession>